<gene>
    <name evidence="1" type="ORF">DW921_07675</name>
</gene>
<dbReference type="PROSITE" id="PS51257">
    <property type="entry name" value="PROKAR_LIPOPROTEIN"/>
    <property type="match status" value="1"/>
</dbReference>
<accession>A0A413T0C7</accession>
<dbReference type="RefSeq" id="WP_118400385.1">
    <property type="nucleotide sequence ID" value="NZ_CABJGD010000013.1"/>
</dbReference>
<reference evidence="1 2" key="1">
    <citation type="submission" date="2018-08" db="EMBL/GenBank/DDBJ databases">
        <title>A genome reference for cultivated species of the human gut microbiota.</title>
        <authorList>
            <person name="Zou Y."/>
            <person name="Xue W."/>
            <person name="Luo G."/>
        </authorList>
    </citation>
    <scope>NUCLEOTIDE SEQUENCE [LARGE SCALE GENOMIC DNA]</scope>
    <source>
        <strain evidence="1 2">AM42-38</strain>
    </source>
</reference>
<protein>
    <submittedName>
        <fullName evidence="1">Uncharacterized protein</fullName>
    </submittedName>
</protein>
<organism evidence="1 2">
    <name type="scientific">Phocaeicola coprophilus</name>
    <dbReference type="NCBI Taxonomy" id="387090"/>
    <lineage>
        <taxon>Bacteria</taxon>
        <taxon>Pseudomonadati</taxon>
        <taxon>Bacteroidota</taxon>
        <taxon>Bacteroidia</taxon>
        <taxon>Bacteroidales</taxon>
        <taxon>Bacteroidaceae</taxon>
        <taxon>Phocaeicola</taxon>
    </lineage>
</organism>
<evidence type="ECO:0000313" key="1">
    <source>
        <dbReference type="EMBL" id="RHA75910.1"/>
    </source>
</evidence>
<sequence length="176" mass="20032">MNVFKFLSATLLAGICLFSGCKKEKSIVPENPSVVEITVSNSKGELLGSETVRMYDETSYESFKKNHNTKPLLEITTDSNGMARFTLESNLWFQNTKSREFMFVVLKAFDTDNYQWWSKGGTVNAGKKHAFRIETALPKAGTEDLVRITIPTGCMETYRNKWSDHPGYLKKIEERP</sequence>
<name>A0A413T0C7_9BACT</name>
<dbReference type="EMBL" id="QSFT01000013">
    <property type="protein sequence ID" value="RHA75910.1"/>
    <property type="molecule type" value="Genomic_DNA"/>
</dbReference>
<evidence type="ECO:0000313" key="2">
    <source>
        <dbReference type="Proteomes" id="UP000283855"/>
    </source>
</evidence>
<comment type="caution">
    <text evidence="1">The sequence shown here is derived from an EMBL/GenBank/DDBJ whole genome shotgun (WGS) entry which is preliminary data.</text>
</comment>
<dbReference type="AlphaFoldDB" id="A0A413T0C7"/>
<dbReference type="Proteomes" id="UP000283855">
    <property type="component" value="Unassembled WGS sequence"/>
</dbReference>
<proteinExistence type="predicted"/>